<gene>
    <name evidence="1" type="ORF">Pla111_03180</name>
</gene>
<dbReference type="AlphaFoldDB" id="A0A5C5WCA5"/>
<organism evidence="1 2">
    <name type="scientific">Botrimarina hoheduenensis</name>
    <dbReference type="NCBI Taxonomy" id="2528000"/>
    <lineage>
        <taxon>Bacteria</taxon>
        <taxon>Pseudomonadati</taxon>
        <taxon>Planctomycetota</taxon>
        <taxon>Planctomycetia</taxon>
        <taxon>Pirellulales</taxon>
        <taxon>Lacipirellulaceae</taxon>
        <taxon>Botrimarina</taxon>
    </lineage>
</organism>
<name>A0A5C5WCA5_9BACT</name>
<dbReference type="Proteomes" id="UP000318995">
    <property type="component" value="Unassembled WGS sequence"/>
</dbReference>
<sequence>MNTGPLSIGGGVADWLRSWVRRFYPFFFSHEESSYESA</sequence>
<evidence type="ECO:0000313" key="2">
    <source>
        <dbReference type="Proteomes" id="UP000318995"/>
    </source>
</evidence>
<proteinExistence type="predicted"/>
<protein>
    <submittedName>
        <fullName evidence="1">Uncharacterized protein</fullName>
    </submittedName>
</protein>
<reference evidence="1 2" key="1">
    <citation type="submission" date="2019-02" db="EMBL/GenBank/DDBJ databases">
        <title>Deep-cultivation of Planctomycetes and their phenomic and genomic characterization uncovers novel biology.</title>
        <authorList>
            <person name="Wiegand S."/>
            <person name="Jogler M."/>
            <person name="Boedeker C."/>
            <person name="Pinto D."/>
            <person name="Vollmers J."/>
            <person name="Rivas-Marin E."/>
            <person name="Kohn T."/>
            <person name="Peeters S.H."/>
            <person name="Heuer A."/>
            <person name="Rast P."/>
            <person name="Oberbeckmann S."/>
            <person name="Bunk B."/>
            <person name="Jeske O."/>
            <person name="Meyerdierks A."/>
            <person name="Storesund J.E."/>
            <person name="Kallscheuer N."/>
            <person name="Luecker S."/>
            <person name="Lage O.M."/>
            <person name="Pohl T."/>
            <person name="Merkel B.J."/>
            <person name="Hornburger P."/>
            <person name="Mueller R.-W."/>
            <person name="Bruemmer F."/>
            <person name="Labrenz M."/>
            <person name="Spormann A.M."/>
            <person name="Op Den Camp H."/>
            <person name="Overmann J."/>
            <person name="Amann R."/>
            <person name="Jetten M.S.M."/>
            <person name="Mascher T."/>
            <person name="Medema M.H."/>
            <person name="Devos D.P."/>
            <person name="Kaster A.-K."/>
            <person name="Ovreas L."/>
            <person name="Rohde M."/>
            <person name="Galperin M.Y."/>
            <person name="Jogler C."/>
        </authorList>
    </citation>
    <scope>NUCLEOTIDE SEQUENCE [LARGE SCALE GENOMIC DNA]</scope>
    <source>
        <strain evidence="1 2">Pla111</strain>
    </source>
</reference>
<accession>A0A5C5WCA5</accession>
<dbReference type="EMBL" id="SJPH01000001">
    <property type="protein sequence ID" value="TWT48546.1"/>
    <property type="molecule type" value="Genomic_DNA"/>
</dbReference>
<keyword evidence="2" id="KW-1185">Reference proteome</keyword>
<comment type="caution">
    <text evidence="1">The sequence shown here is derived from an EMBL/GenBank/DDBJ whole genome shotgun (WGS) entry which is preliminary data.</text>
</comment>
<evidence type="ECO:0000313" key="1">
    <source>
        <dbReference type="EMBL" id="TWT48546.1"/>
    </source>
</evidence>